<keyword evidence="1" id="KW-0472">Membrane</keyword>
<comment type="caution">
    <text evidence="2">The sequence shown here is derived from an EMBL/GenBank/DDBJ whole genome shotgun (WGS) entry which is preliminary data.</text>
</comment>
<proteinExistence type="predicted"/>
<dbReference type="Proteomes" id="UP000231279">
    <property type="component" value="Unassembled WGS sequence"/>
</dbReference>
<name>A0A2G9FZW9_9LAMI</name>
<dbReference type="EMBL" id="NKXS01008636">
    <property type="protein sequence ID" value="PIM98199.1"/>
    <property type="molecule type" value="Genomic_DNA"/>
</dbReference>
<accession>A0A2G9FZW9</accession>
<keyword evidence="1" id="KW-1133">Transmembrane helix</keyword>
<dbReference type="AlphaFoldDB" id="A0A2G9FZW9"/>
<keyword evidence="3" id="KW-1185">Reference proteome</keyword>
<organism evidence="2 3">
    <name type="scientific">Handroanthus impetiginosus</name>
    <dbReference type="NCBI Taxonomy" id="429701"/>
    <lineage>
        <taxon>Eukaryota</taxon>
        <taxon>Viridiplantae</taxon>
        <taxon>Streptophyta</taxon>
        <taxon>Embryophyta</taxon>
        <taxon>Tracheophyta</taxon>
        <taxon>Spermatophyta</taxon>
        <taxon>Magnoliopsida</taxon>
        <taxon>eudicotyledons</taxon>
        <taxon>Gunneridae</taxon>
        <taxon>Pentapetalae</taxon>
        <taxon>asterids</taxon>
        <taxon>lamiids</taxon>
        <taxon>Lamiales</taxon>
        <taxon>Bignoniaceae</taxon>
        <taxon>Crescentiina</taxon>
        <taxon>Tabebuia alliance</taxon>
        <taxon>Handroanthus</taxon>
    </lineage>
</organism>
<sequence length="153" mass="18031">MWKIKKILFFLTPPLPGSLSLFLPNPRPPNLSIIILIFDFIFSSYFCLSSNLRHLFSPLFLLCPPFMPHSSSSSFGTRICNFFFHHLCFTTTSWTETNSRRRFYSCQKYKAYLNFDFNFIVILFFFLNLCFFFFGEMVVGLIENHHSKPSSQS</sequence>
<evidence type="ECO:0000256" key="1">
    <source>
        <dbReference type="SAM" id="Phobius"/>
    </source>
</evidence>
<protein>
    <submittedName>
        <fullName evidence="2">Uncharacterized protein</fullName>
    </submittedName>
</protein>
<feature type="transmembrane region" description="Helical" evidence="1">
    <location>
        <begin position="111"/>
        <end position="134"/>
    </location>
</feature>
<evidence type="ECO:0000313" key="3">
    <source>
        <dbReference type="Proteomes" id="UP000231279"/>
    </source>
</evidence>
<gene>
    <name evidence="2" type="ORF">CDL12_29324</name>
</gene>
<evidence type="ECO:0000313" key="2">
    <source>
        <dbReference type="EMBL" id="PIM98199.1"/>
    </source>
</evidence>
<feature type="transmembrane region" description="Helical" evidence="1">
    <location>
        <begin position="30"/>
        <end position="48"/>
    </location>
</feature>
<reference evidence="3" key="1">
    <citation type="journal article" date="2018" name="Gigascience">
        <title>Genome assembly of the Pink Ipe (Handroanthus impetiginosus, Bignoniaceae), a highly valued, ecologically keystone Neotropical timber forest tree.</title>
        <authorList>
            <person name="Silva-Junior O.B."/>
            <person name="Grattapaglia D."/>
            <person name="Novaes E."/>
            <person name="Collevatti R.G."/>
        </authorList>
    </citation>
    <scope>NUCLEOTIDE SEQUENCE [LARGE SCALE GENOMIC DNA]</scope>
    <source>
        <strain evidence="3">cv. UFG-1</strain>
    </source>
</reference>
<keyword evidence="1" id="KW-0812">Transmembrane</keyword>